<feature type="compositionally biased region" description="Polar residues" evidence="1">
    <location>
        <begin position="16"/>
        <end position="25"/>
    </location>
</feature>
<gene>
    <name evidence="2" type="ORF">B296_00002115</name>
</gene>
<dbReference type="Proteomes" id="UP000287651">
    <property type="component" value="Unassembled WGS sequence"/>
</dbReference>
<evidence type="ECO:0000313" key="3">
    <source>
        <dbReference type="Proteomes" id="UP000287651"/>
    </source>
</evidence>
<reference evidence="2 3" key="1">
    <citation type="journal article" date="2014" name="Agronomy (Basel)">
        <title>A Draft Genome Sequence for Ensete ventricosum, the Drought-Tolerant Tree Against Hunger.</title>
        <authorList>
            <person name="Harrison J."/>
            <person name="Moore K.A."/>
            <person name="Paszkiewicz K."/>
            <person name="Jones T."/>
            <person name="Grant M."/>
            <person name="Ambacheew D."/>
            <person name="Muzemil S."/>
            <person name="Studholme D.J."/>
        </authorList>
    </citation>
    <scope>NUCLEOTIDE SEQUENCE [LARGE SCALE GENOMIC DNA]</scope>
</reference>
<organism evidence="2 3">
    <name type="scientific">Ensete ventricosum</name>
    <name type="common">Abyssinian banana</name>
    <name type="synonym">Musa ensete</name>
    <dbReference type="NCBI Taxonomy" id="4639"/>
    <lineage>
        <taxon>Eukaryota</taxon>
        <taxon>Viridiplantae</taxon>
        <taxon>Streptophyta</taxon>
        <taxon>Embryophyta</taxon>
        <taxon>Tracheophyta</taxon>
        <taxon>Spermatophyta</taxon>
        <taxon>Magnoliopsida</taxon>
        <taxon>Liliopsida</taxon>
        <taxon>Zingiberales</taxon>
        <taxon>Musaceae</taxon>
        <taxon>Ensete</taxon>
    </lineage>
</organism>
<dbReference type="EMBL" id="AMZH03003039">
    <property type="protein sequence ID" value="RRT73625.1"/>
    <property type="molecule type" value="Genomic_DNA"/>
</dbReference>
<dbReference type="AlphaFoldDB" id="A0A427ABJ4"/>
<evidence type="ECO:0000256" key="1">
    <source>
        <dbReference type="SAM" id="MobiDB-lite"/>
    </source>
</evidence>
<evidence type="ECO:0000313" key="2">
    <source>
        <dbReference type="EMBL" id="RRT73625.1"/>
    </source>
</evidence>
<comment type="caution">
    <text evidence="2">The sequence shown here is derived from an EMBL/GenBank/DDBJ whole genome shotgun (WGS) entry which is preliminary data.</text>
</comment>
<feature type="region of interest" description="Disordered" evidence="1">
    <location>
        <begin position="1"/>
        <end position="28"/>
    </location>
</feature>
<accession>A0A427ABJ4</accession>
<proteinExistence type="predicted"/>
<protein>
    <submittedName>
        <fullName evidence="2">Uncharacterized protein</fullName>
    </submittedName>
</protein>
<name>A0A427ABJ4_ENSVE</name>
<sequence length="215" mass="24348">METVRWEQHHPRKSQAKQGKNSGPSNWHEHYWARSGSGEHRRRQWLGMRSMHWYRGGDTLSGERTQCRHDGWHDLTMSWHWHCGGVDFVHPPHRSQHGHVLLCLLLSPTPPPSSSCPVAAELRVGGGGGGEEGGRHHEDQAEHHQVVPHIFVFNQRFRFLSLPSLGCSALGLSTGGSGVLYGVGGCSCDRRLRFFIWSTAIDINIWRAYPERGKR</sequence>